<protein>
    <submittedName>
        <fullName evidence="4">Sulfurtransferase</fullName>
    </submittedName>
</protein>
<dbReference type="EMBL" id="CP091244">
    <property type="protein sequence ID" value="UJS24248.1"/>
    <property type="molecule type" value="Genomic_DNA"/>
</dbReference>
<evidence type="ECO:0000256" key="2">
    <source>
        <dbReference type="SAM" id="SignalP"/>
    </source>
</evidence>
<dbReference type="Proteomes" id="UP001054801">
    <property type="component" value="Chromosome"/>
</dbReference>
<dbReference type="InterPro" id="IPR036873">
    <property type="entry name" value="Rhodanese-like_dom_sf"/>
</dbReference>
<gene>
    <name evidence="4" type="ORF">L2Y54_20315</name>
</gene>
<evidence type="ECO:0000313" key="5">
    <source>
        <dbReference type="Proteomes" id="UP001054801"/>
    </source>
</evidence>
<dbReference type="RefSeq" id="WP_236498614.1">
    <property type="nucleotide sequence ID" value="NZ_CP091244.1"/>
</dbReference>
<dbReference type="Gene3D" id="3.40.250.10">
    <property type="entry name" value="Rhodanese-like domain"/>
    <property type="match status" value="2"/>
</dbReference>
<feature type="signal peptide" evidence="2">
    <location>
        <begin position="1"/>
        <end position="25"/>
    </location>
</feature>
<dbReference type="SUPFAM" id="SSF52821">
    <property type="entry name" value="Rhodanese/Cell cycle control phosphatase"/>
    <property type="match status" value="2"/>
</dbReference>
<dbReference type="InterPro" id="IPR001763">
    <property type="entry name" value="Rhodanese-like_dom"/>
</dbReference>
<evidence type="ECO:0000256" key="1">
    <source>
        <dbReference type="ARBA" id="ARBA00022737"/>
    </source>
</evidence>
<dbReference type="PANTHER" id="PTHR43855:SF1">
    <property type="entry name" value="THIOSULFATE SULFURTRANSFERASE"/>
    <property type="match status" value="1"/>
</dbReference>
<keyword evidence="1" id="KW-0677">Repeat</keyword>
<organism evidence="4 5">
    <name type="scientific">Thiothrix winogradskyi</name>
    <dbReference type="NCBI Taxonomy" id="96472"/>
    <lineage>
        <taxon>Bacteria</taxon>
        <taxon>Pseudomonadati</taxon>
        <taxon>Pseudomonadota</taxon>
        <taxon>Gammaproteobacteria</taxon>
        <taxon>Thiotrichales</taxon>
        <taxon>Thiotrichaceae</taxon>
        <taxon>Thiothrix</taxon>
    </lineage>
</organism>
<keyword evidence="2" id="KW-0732">Signal</keyword>
<dbReference type="PROSITE" id="PS50206">
    <property type="entry name" value="RHODANESE_3"/>
    <property type="match status" value="2"/>
</dbReference>
<dbReference type="Pfam" id="PF00581">
    <property type="entry name" value="Rhodanese"/>
    <property type="match status" value="2"/>
</dbReference>
<dbReference type="CDD" id="cd01448">
    <property type="entry name" value="TST_Repeat_1"/>
    <property type="match status" value="1"/>
</dbReference>
<feature type="domain" description="Rhodanese" evidence="3">
    <location>
        <begin position="190"/>
        <end position="301"/>
    </location>
</feature>
<sequence length="313" mass="35371">MTLFLKRISSVVLLLSLIMLSPAWAEGRDFLVDADWLTEQKESNKDLVILEVRYHPHRYHTVGHIEGAVQVQRFTDLGDNLAKPIMRFPTKEKFEQTLRSWGVNNDSTLVMYDDSSTALVSRLYGMLELFGYDMSKVKILDGGTIGWTGFNELTKEPTPAPKEGNVTLKEANPQLMVEWMDIYADVVANRKDNIVLVDARPADMYTGATIRHAVQGGHIPGAINIVSLDGVEGQSQTWRSAEELEAMYKDIPKDKTVYLYCHDGFRMSLGWLQLKSLGYKDIRFMNGGWPAWDGAMTLPIVQGDKPYDDDFSL</sequence>
<feature type="chain" id="PRO_5047272184" evidence="2">
    <location>
        <begin position="26"/>
        <end position="313"/>
    </location>
</feature>
<evidence type="ECO:0000259" key="3">
    <source>
        <dbReference type="PROSITE" id="PS50206"/>
    </source>
</evidence>
<dbReference type="InterPro" id="IPR051126">
    <property type="entry name" value="Thiosulfate_sulfurtransferase"/>
</dbReference>
<reference evidence="4" key="1">
    <citation type="journal article" date="2022" name="Microorganisms">
        <title>Two New Species of Filamentous Sulfur Bacteria of the Genus Thiothrix, Thiothrix winogradskyi sp. nov. and 'Candidatus Thiothrix sulfatifontis' sp. nov.</title>
        <authorList>
            <person name="Ravin N.V."/>
            <person name="Rossetti S."/>
            <person name="Beletsky A.V."/>
            <person name="Kadnikov V.V."/>
            <person name="Rudenko T.S."/>
            <person name="Smolyakov D.D."/>
            <person name="Moskvitina M.I."/>
            <person name="Gureeva M.V."/>
            <person name="Mardanov A.V."/>
            <person name="Grabovich M.Y."/>
        </authorList>
    </citation>
    <scope>NUCLEOTIDE SEQUENCE</scope>
    <source>
        <strain evidence="4">CT3</strain>
    </source>
</reference>
<dbReference type="SMART" id="SM00450">
    <property type="entry name" value="RHOD"/>
    <property type="match status" value="2"/>
</dbReference>
<dbReference type="PANTHER" id="PTHR43855">
    <property type="entry name" value="THIOSULFATE SULFURTRANSFERASE"/>
    <property type="match status" value="1"/>
</dbReference>
<keyword evidence="5" id="KW-1185">Reference proteome</keyword>
<accession>A0ABY3T0B1</accession>
<name>A0ABY3T0B1_9GAMM</name>
<evidence type="ECO:0000313" key="4">
    <source>
        <dbReference type="EMBL" id="UJS24248.1"/>
    </source>
</evidence>
<feature type="domain" description="Rhodanese" evidence="3">
    <location>
        <begin position="43"/>
        <end position="156"/>
    </location>
</feature>
<proteinExistence type="predicted"/>